<reference evidence="1" key="2">
    <citation type="submission" date="2015-06" db="UniProtKB">
        <authorList>
            <consortium name="EnsemblMetazoa"/>
        </authorList>
    </citation>
    <scope>IDENTIFICATION</scope>
</reference>
<proteinExistence type="predicted"/>
<evidence type="ECO:0000313" key="2">
    <source>
        <dbReference type="Proteomes" id="UP000015102"/>
    </source>
</evidence>
<evidence type="ECO:0000313" key="1">
    <source>
        <dbReference type="EnsemblMetazoa" id="MESCA007220-PA"/>
    </source>
</evidence>
<keyword evidence="2" id="KW-1185">Reference proteome</keyword>
<name>T1GU20_MEGSC</name>
<protein>
    <submittedName>
        <fullName evidence="1">Uncharacterized protein</fullName>
    </submittedName>
</protein>
<dbReference type="Proteomes" id="UP000015102">
    <property type="component" value="Unassembled WGS sequence"/>
</dbReference>
<reference evidence="2" key="1">
    <citation type="submission" date="2013-02" db="EMBL/GenBank/DDBJ databases">
        <authorList>
            <person name="Hughes D."/>
        </authorList>
    </citation>
    <scope>NUCLEOTIDE SEQUENCE</scope>
    <source>
        <strain>Durham</strain>
        <strain evidence="2">NC isolate 2 -- Noor lab</strain>
    </source>
</reference>
<dbReference type="EnsemblMetazoa" id="MESCA007220-RA">
    <property type="protein sequence ID" value="MESCA007220-PA"/>
    <property type="gene ID" value="MESCA007220"/>
</dbReference>
<organism evidence="1 2">
    <name type="scientific">Megaselia scalaris</name>
    <name type="common">Humpbacked fly</name>
    <name type="synonym">Phora scalaris</name>
    <dbReference type="NCBI Taxonomy" id="36166"/>
    <lineage>
        <taxon>Eukaryota</taxon>
        <taxon>Metazoa</taxon>
        <taxon>Ecdysozoa</taxon>
        <taxon>Arthropoda</taxon>
        <taxon>Hexapoda</taxon>
        <taxon>Insecta</taxon>
        <taxon>Pterygota</taxon>
        <taxon>Neoptera</taxon>
        <taxon>Endopterygota</taxon>
        <taxon>Diptera</taxon>
        <taxon>Brachycera</taxon>
        <taxon>Muscomorpha</taxon>
        <taxon>Platypezoidea</taxon>
        <taxon>Phoridae</taxon>
        <taxon>Megaseliini</taxon>
        <taxon>Megaselia</taxon>
    </lineage>
</organism>
<dbReference type="EMBL" id="CAQQ02196259">
    <property type="status" value="NOT_ANNOTATED_CDS"/>
    <property type="molecule type" value="Genomic_DNA"/>
</dbReference>
<dbReference type="AlphaFoldDB" id="T1GU20"/>
<sequence>MDAVSILRRYGKGTSSVLSNDYEPFLECKVAGTTMENVCYDKPSVGLQLNGDKKKNTCSPTRSTLQ</sequence>
<accession>T1GU20</accession>
<dbReference type="EMBL" id="CAQQ02196260">
    <property type="status" value="NOT_ANNOTATED_CDS"/>
    <property type="molecule type" value="Genomic_DNA"/>
</dbReference>
<dbReference type="HOGENOM" id="CLU_2834091_0_0_1"/>